<feature type="transmembrane region" description="Helical" evidence="7">
    <location>
        <begin position="203"/>
        <end position="224"/>
    </location>
</feature>
<accession>A0A4R8QAK1</accession>
<evidence type="ECO:0000256" key="8">
    <source>
        <dbReference type="SAM" id="SignalP"/>
    </source>
</evidence>
<dbReference type="AlphaFoldDB" id="A0A4R8QAK1"/>
<dbReference type="PANTHER" id="PTHR33048:SF47">
    <property type="entry name" value="INTEGRAL MEMBRANE PROTEIN-RELATED"/>
    <property type="match status" value="1"/>
</dbReference>
<evidence type="ECO:0000256" key="1">
    <source>
        <dbReference type="ARBA" id="ARBA00004141"/>
    </source>
</evidence>
<dbReference type="EMBL" id="QAPG01000038">
    <property type="protein sequence ID" value="TDZ35707.1"/>
    <property type="molecule type" value="Genomic_DNA"/>
</dbReference>
<sequence length="440" mass="48552">MTPTTLFHLLVRSDVATGAPTASTNTTLYPWLQDVDPNEYNGASVIPVAVTSAVIAAVFVCMRFYTRARLLGALKWDDWTILLSLLFAMATSAGTVLQLNYGLGQHVSTVGPLLERYLQAGLVTNLLYTVSLALTKISILLLYIRILVTYDVVRLLGKILLIFTVISHFWIVASILTTCLPLSAAWTLDPSSPPAYCHPPAVFWANACLHLATNFLIFVLPLPVISSMRLPTRQKLGLYFVFCIAFLVCAISIMRLLPLLHPSSKPDLTWSAVRIANWTCVEVHAAIITACLTTLKPLLAHVLPSTSSSSSTTSAASSTRQRQKDLEENFSTGDGWDYQRPLTIGTKSNRVVVRDTFASLMDLKTIPEHSEHVELATPTSATKLADKDGYKLDVDTGAPISWHPSLFRGSRLHLPRMSTRHERWNSVRSVTRPVSGRRLI</sequence>
<keyword evidence="8" id="KW-0732">Signal</keyword>
<feature type="region of interest" description="Disordered" evidence="6">
    <location>
        <begin position="304"/>
        <end position="332"/>
    </location>
</feature>
<evidence type="ECO:0000259" key="9">
    <source>
        <dbReference type="Pfam" id="PF20684"/>
    </source>
</evidence>
<dbReference type="PANTHER" id="PTHR33048">
    <property type="entry name" value="PTH11-LIKE INTEGRAL MEMBRANE PROTEIN (AFU_ORTHOLOGUE AFUA_5G11245)"/>
    <property type="match status" value="1"/>
</dbReference>
<comment type="subcellular location">
    <subcellularLocation>
        <location evidence="1">Membrane</location>
        <topology evidence="1">Multi-pass membrane protein</topology>
    </subcellularLocation>
</comment>
<feature type="domain" description="Rhodopsin" evidence="9">
    <location>
        <begin position="62"/>
        <end position="300"/>
    </location>
</feature>
<feature type="transmembrane region" description="Helical" evidence="7">
    <location>
        <begin position="236"/>
        <end position="257"/>
    </location>
</feature>
<name>A0A4R8QAK1_9PEZI</name>
<dbReference type="Proteomes" id="UP000295083">
    <property type="component" value="Unassembled WGS sequence"/>
</dbReference>
<evidence type="ECO:0000256" key="4">
    <source>
        <dbReference type="ARBA" id="ARBA00023136"/>
    </source>
</evidence>
<keyword evidence="11" id="KW-1185">Reference proteome</keyword>
<reference evidence="10 11" key="1">
    <citation type="submission" date="2018-11" db="EMBL/GenBank/DDBJ databases">
        <title>Genome sequence and assembly of Colletotrichum spinosum.</title>
        <authorList>
            <person name="Gan P."/>
            <person name="Shirasu K."/>
        </authorList>
    </citation>
    <scope>NUCLEOTIDE SEQUENCE [LARGE SCALE GENOMIC DNA]</scope>
    <source>
        <strain evidence="10 11">CBS 515.97</strain>
    </source>
</reference>
<feature type="transmembrane region" description="Helical" evidence="7">
    <location>
        <begin position="78"/>
        <end position="99"/>
    </location>
</feature>
<evidence type="ECO:0000256" key="5">
    <source>
        <dbReference type="ARBA" id="ARBA00038359"/>
    </source>
</evidence>
<comment type="similarity">
    <text evidence="5">Belongs to the SAT4 family.</text>
</comment>
<feature type="transmembrane region" description="Helical" evidence="7">
    <location>
        <begin position="160"/>
        <end position="183"/>
    </location>
</feature>
<feature type="chain" id="PRO_5020528253" description="Rhodopsin domain-containing protein" evidence="8">
    <location>
        <begin position="19"/>
        <end position="440"/>
    </location>
</feature>
<evidence type="ECO:0000313" key="10">
    <source>
        <dbReference type="EMBL" id="TDZ35707.1"/>
    </source>
</evidence>
<organism evidence="10 11">
    <name type="scientific">Colletotrichum spinosum</name>
    <dbReference type="NCBI Taxonomy" id="1347390"/>
    <lineage>
        <taxon>Eukaryota</taxon>
        <taxon>Fungi</taxon>
        <taxon>Dikarya</taxon>
        <taxon>Ascomycota</taxon>
        <taxon>Pezizomycotina</taxon>
        <taxon>Sordariomycetes</taxon>
        <taxon>Hypocreomycetidae</taxon>
        <taxon>Glomerellales</taxon>
        <taxon>Glomerellaceae</taxon>
        <taxon>Colletotrichum</taxon>
        <taxon>Colletotrichum orbiculare species complex</taxon>
    </lineage>
</organism>
<keyword evidence="2 7" id="KW-0812">Transmembrane</keyword>
<protein>
    <recommendedName>
        <fullName evidence="9">Rhodopsin domain-containing protein</fullName>
    </recommendedName>
</protein>
<comment type="caution">
    <text evidence="10">The sequence shown here is derived from an EMBL/GenBank/DDBJ whole genome shotgun (WGS) entry which is preliminary data.</text>
</comment>
<keyword evidence="4 7" id="KW-0472">Membrane</keyword>
<feature type="transmembrane region" description="Helical" evidence="7">
    <location>
        <begin position="42"/>
        <end position="66"/>
    </location>
</feature>
<evidence type="ECO:0000256" key="2">
    <source>
        <dbReference type="ARBA" id="ARBA00022692"/>
    </source>
</evidence>
<gene>
    <name evidence="10" type="ORF">C8035_v007133</name>
</gene>
<dbReference type="Pfam" id="PF20684">
    <property type="entry name" value="Fung_rhodopsin"/>
    <property type="match status" value="1"/>
</dbReference>
<feature type="transmembrane region" description="Helical" evidence="7">
    <location>
        <begin position="126"/>
        <end position="148"/>
    </location>
</feature>
<feature type="signal peptide" evidence="8">
    <location>
        <begin position="1"/>
        <end position="18"/>
    </location>
</feature>
<keyword evidence="3 7" id="KW-1133">Transmembrane helix</keyword>
<dbReference type="InterPro" id="IPR052337">
    <property type="entry name" value="SAT4-like"/>
</dbReference>
<evidence type="ECO:0000256" key="7">
    <source>
        <dbReference type="SAM" id="Phobius"/>
    </source>
</evidence>
<dbReference type="InterPro" id="IPR049326">
    <property type="entry name" value="Rhodopsin_dom_fungi"/>
</dbReference>
<proteinExistence type="inferred from homology"/>
<evidence type="ECO:0000256" key="6">
    <source>
        <dbReference type="SAM" id="MobiDB-lite"/>
    </source>
</evidence>
<feature type="compositionally biased region" description="Low complexity" evidence="6">
    <location>
        <begin position="305"/>
        <end position="319"/>
    </location>
</feature>
<evidence type="ECO:0000313" key="11">
    <source>
        <dbReference type="Proteomes" id="UP000295083"/>
    </source>
</evidence>
<evidence type="ECO:0000256" key="3">
    <source>
        <dbReference type="ARBA" id="ARBA00022989"/>
    </source>
</evidence>
<dbReference type="GO" id="GO:0016020">
    <property type="term" value="C:membrane"/>
    <property type="evidence" value="ECO:0007669"/>
    <property type="project" value="UniProtKB-SubCell"/>
</dbReference>